<dbReference type="GO" id="GO:0017119">
    <property type="term" value="C:Golgi transport complex"/>
    <property type="evidence" value="ECO:0007669"/>
    <property type="project" value="InterPro"/>
</dbReference>
<evidence type="ECO:0000313" key="2">
    <source>
        <dbReference type="Proteomes" id="UP001195914"/>
    </source>
</evidence>
<keyword evidence="2" id="KW-1185">Reference proteome</keyword>
<protein>
    <submittedName>
        <fullName evidence="1">Uncharacterized protein</fullName>
    </submittedName>
</protein>
<dbReference type="Proteomes" id="UP001195914">
    <property type="component" value="Unassembled WGS sequence"/>
</dbReference>
<dbReference type="InterPro" id="IPR007255">
    <property type="entry name" value="COG8"/>
</dbReference>
<reference evidence="1" key="1">
    <citation type="journal article" date="2014" name="Nucleic Acids Res.">
        <title>The evolutionary dynamics of variant antigen genes in Babesia reveal a history of genomic innovation underlying host-parasite interaction.</title>
        <authorList>
            <person name="Jackson A.P."/>
            <person name="Otto T.D."/>
            <person name="Darby A."/>
            <person name="Ramaprasad A."/>
            <person name="Xia D."/>
            <person name="Echaide I.E."/>
            <person name="Farber M."/>
            <person name="Gahlot S."/>
            <person name="Gamble J."/>
            <person name="Gupta D."/>
            <person name="Gupta Y."/>
            <person name="Jackson L."/>
            <person name="Malandrin L."/>
            <person name="Malas T.B."/>
            <person name="Moussa E."/>
            <person name="Nair M."/>
            <person name="Reid A.J."/>
            <person name="Sanders M."/>
            <person name="Sharma J."/>
            <person name="Tracey A."/>
            <person name="Quail M.A."/>
            <person name="Weir W."/>
            <person name="Wastling J.M."/>
            <person name="Hall N."/>
            <person name="Willadsen P."/>
            <person name="Lingelbach K."/>
            <person name="Shiels B."/>
            <person name="Tait A."/>
            <person name="Berriman M."/>
            <person name="Allred D.R."/>
            <person name="Pain A."/>
        </authorList>
    </citation>
    <scope>NUCLEOTIDE SEQUENCE</scope>
    <source>
        <strain evidence="1">1802A</strain>
    </source>
</reference>
<dbReference type="Pfam" id="PF04124">
    <property type="entry name" value="Dor1"/>
    <property type="match status" value="1"/>
</dbReference>
<accession>A0AAD9LF46</accession>
<name>A0AAD9LF46_BABDI</name>
<gene>
    <name evidence="1" type="ORF">X943_002443</name>
</gene>
<dbReference type="SUPFAM" id="SSF74788">
    <property type="entry name" value="Cullin repeat-like"/>
    <property type="match status" value="1"/>
</dbReference>
<dbReference type="AlphaFoldDB" id="A0AAD9LF46"/>
<evidence type="ECO:0000313" key="1">
    <source>
        <dbReference type="EMBL" id="KAK1933159.1"/>
    </source>
</evidence>
<dbReference type="EMBL" id="JAHBMH010000073">
    <property type="protein sequence ID" value="KAK1933159.1"/>
    <property type="molecule type" value="Genomic_DNA"/>
</dbReference>
<organism evidence="1 2">
    <name type="scientific">Babesia divergens</name>
    <dbReference type="NCBI Taxonomy" id="32595"/>
    <lineage>
        <taxon>Eukaryota</taxon>
        <taxon>Sar</taxon>
        <taxon>Alveolata</taxon>
        <taxon>Apicomplexa</taxon>
        <taxon>Aconoidasida</taxon>
        <taxon>Piroplasmida</taxon>
        <taxon>Babesiidae</taxon>
        <taxon>Babesia</taxon>
    </lineage>
</organism>
<proteinExistence type="predicted"/>
<sequence length="344" mass="39410">MDDIQELYSMIMGRDASQFENDPEIRHISFYLCELLFKAYNEISTEAKQVHKEDQTARAALHRLVDGSTHSAIRNIRDISNTREEIGSISKPALEVQKLAHKCDSYAMDIIAQTPNILKGLDACDDMKSDNEFLNLVTDLGDEVSHAGEERVSLLMAYEDLLEDISKIQQSKVINILKDNVKVLKRKMEHELYKSFSNNINVTLKVVTDIKMLGMSTPEEISRGFINSRRQCILKSFGMIQSLAQENIYRSISEATLTLKTKIYSILLSYKTIFGDIDVNVTNFIRDAIFQFLQFLRKAMQNTDPSIFTLKHRAELQHELDEISQSFGTFGFSFKPLLQEIFVQ</sequence>
<reference evidence="1" key="2">
    <citation type="submission" date="2021-05" db="EMBL/GenBank/DDBJ databases">
        <authorList>
            <person name="Pain A."/>
        </authorList>
    </citation>
    <scope>NUCLEOTIDE SEQUENCE</scope>
    <source>
        <strain evidence="1">1802A</strain>
    </source>
</reference>
<comment type="caution">
    <text evidence="1">The sequence shown here is derived from an EMBL/GenBank/DDBJ whole genome shotgun (WGS) entry which is preliminary data.</text>
</comment>
<dbReference type="InterPro" id="IPR016159">
    <property type="entry name" value="Cullin_repeat-like_dom_sf"/>
</dbReference>